<accession>A0ACC3S6T4</accession>
<sequence length="1665" mass="184038">MDGGIMNPQPFSQRHMFSSNHVSNSGQTAGLSRSGQQEEAYSGDMDSRKRHRNSLQQSYAGQQYAFPLRTSSQYDGTPFQAGLQDNGRFSEHMLRRKTPNGTLNGAFEASLHDVNPMKHLVLPGQPSQDNYQGSQLPQMDSMLQQMPARYPSMLNIYGQTVPSAWQPAFQHLGPTASGADNQGPYGPYWHDGTYQPYRPAAVRDPRFYGQTGSSWHSQPGSNNIYHKVSSWRDGSSTSVPHAWGRSWTSSGHSFGALGNGPAAYPARSTAVYSQNYANFGASLDGHRAPSTPYYSANNTTSQANIPYRSQQTSDPLVSVLDEPVSDFGPTSANAHRREKVFNWALQTYRELLVYIQQTRKRSLPYGHPHDTPHQPRRPNYFPKPPQLSSGYVPISTPALANGSKESGHFEDPPHGDVQSNTVAGAAVPAKEDSDGMLTPRASSIWSPSGVQYHDNPYNNRHNNHAAETQDDRIWSLAVSNPPDRFRTLRRSSGQSISPIISPLPVDDSPPSKAARALALISKLCQETDWQWIDGMHLGGCLAYGLGNYQKAFRWYTKVLDLDSRHLEARSNLAASLVALDQKHEAEQHWTKVVKAAPNHFEAVEHLVGLLCNEQRGKEAIKVIEYVERSLKLHKTSEAFKTESDCASSTASRSPNLSEASDRMVHDFDVDPDAFGKEAHELNGSSEPGYGSSGYSIPGSDNGRILSLVHAKGNMLYAFGQNGAAAKAFEDAVLIACGRQYGGIQGIVKHILSVISASPAMGTPARIDSANSTDPVLLMPEQAVLTARLCFPHHGELPGLRFVSATDSQGLAKKAAISTTSNSLLSLAKIFQDSMSSNARDSELNQLKSGVRDILALYYLSLSLQPSPSTANNVGILLAGVQQSAPLAPGFSSNGFATAIPGVVPGSGIALALAYYNYGLRLDARHAHLYTNLGSLLKDIGQLDAAIEMYKRAVHCDARFDIALANLANAVKDKGRISDAIEFYKRAVDVSPDFAEAVCGLANALNSVCGWQARGGIAADGGSRDRWHVDQKGMLLDARLHGVSSSGWIKRVVEIVEKQLLEGEHWGQGTLTGPMLAQIMQEVLILDGQVEEIEQRERSLRKALFSWAGQKWEGARVVRLVERATRRIGWHWYQDEYVRKKRRNMSSYRRPQLPASLTVPTAPTVLPFHTFTCPVSAKQIRLISQRNGLRISTSTLRSPWLPATVYPPPAPPAPYLKVGYVSSDFNNHPLAHLMQSVFGMHNLARVEAHCYATTASDNSVHRQQIEAEAPVFHDASSWPAEKLVNQIVQDGIHILVNLNGYTRGARNEVFAARPAPIQMSFMGFAGTLGAEWCDYLLADTTAVPPTTLRPYRRNVDLEDQIVDANSSDGEHGNDDWVYGENLIYCRDTFFCCDHKQSAPDSHEKQLTWGQEQERRWKMRKELFPNIADDTIIFGNFNQLYKIDPTTFRTWLRILSRVPNSILWLLRFPDLGETNLKATAALWAGQEVASRIIFTDVAPKHLHISRARVCDLFLDTAECNAHTTAADVLWSGTPLLTLPRYEYKMCSRMAASIVIGALPKRDRQVFEDAKGDLIAVDEDNYEDLAVRLAGGLKYIPGGRGRGEGRLMELRKLLTEGRWSSALFDTRRWVRDLEDAYQEAWRRWVDGVGGDIWLRDVPVGPKGPFEGQ</sequence>
<protein>
    <submittedName>
        <fullName evidence="1">Uncharacterized protein</fullName>
    </submittedName>
</protein>
<dbReference type="Proteomes" id="UP001320706">
    <property type="component" value="Unassembled WGS sequence"/>
</dbReference>
<gene>
    <name evidence="1" type="ORF">M8818_006433</name>
</gene>
<comment type="caution">
    <text evidence="1">The sequence shown here is derived from an EMBL/GenBank/DDBJ whole genome shotgun (WGS) entry which is preliminary data.</text>
</comment>
<proteinExistence type="predicted"/>
<reference evidence="1" key="1">
    <citation type="submission" date="2024-02" db="EMBL/GenBank/DDBJ databases">
        <title>Metagenome Assembled Genome of Zalaria obscura JY119.</title>
        <authorList>
            <person name="Vighnesh L."/>
            <person name="Jagadeeshwari U."/>
            <person name="Venkata Ramana C."/>
            <person name="Sasikala C."/>
        </authorList>
    </citation>
    <scope>NUCLEOTIDE SEQUENCE</scope>
    <source>
        <strain evidence="1">JY119</strain>
    </source>
</reference>
<dbReference type="EMBL" id="JAMKPW020000040">
    <property type="protein sequence ID" value="KAK8198566.1"/>
    <property type="molecule type" value="Genomic_DNA"/>
</dbReference>
<keyword evidence="2" id="KW-1185">Reference proteome</keyword>
<evidence type="ECO:0000313" key="2">
    <source>
        <dbReference type="Proteomes" id="UP001320706"/>
    </source>
</evidence>
<organism evidence="1 2">
    <name type="scientific">Zalaria obscura</name>
    <dbReference type="NCBI Taxonomy" id="2024903"/>
    <lineage>
        <taxon>Eukaryota</taxon>
        <taxon>Fungi</taxon>
        <taxon>Dikarya</taxon>
        <taxon>Ascomycota</taxon>
        <taxon>Pezizomycotina</taxon>
        <taxon>Dothideomycetes</taxon>
        <taxon>Dothideomycetidae</taxon>
        <taxon>Dothideales</taxon>
        <taxon>Zalariaceae</taxon>
        <taxon>Zalaria</taxon>
    </lineage>
</organism>
<name>A0ACC3S6T4_9PEZI</name>
<evidence type="ECO:0000313" key="1">
    <source>
        <dbReference type="EMBL" id="KAK8198566.1"/>
    </source>
</evidence>